<reference evidence="2" key="1">
    <citation type="journal article" date="2021" name="Environ. Microbiol.">
        <title>New insights into the diversity and evolution of the archaeal mobilome from three complete genomes of Saccharolobus shibatae.</title>
        <authorList>
            <person name="Medvedeva S."/>
            <person name="Brandt D."/>
            <person name="Cvirkaite-Krupovic V."/>
            <person name="Liu Y."/>
            <person name="Severinov K."/>
            <person name="Ishino S."/>
            <person name="Ishino Y."/>
            <person name="Prangishvili D."/>
            <person name="Kalinowski J."/>
            <person name="Krupovic M."/>
        </authorList>
    </citation>
    <scope>NUCLEOTIDE SEQUENCE</scope>
    <source>
        <strain evidence="2">BEU9</strain>
    </source>
</reference>
<gene>
    <name evidence="2" type="ORF">J5U21_00562</name>
</gene>
<sequence length="269" mass="31313">MNWKVGIISDEISLDFEHAVKVIKELGASHVEVRNLWNKNITQVSDSEFSEMRNIVEKYGLTISNLDSFTFKIYINDEKGYKEHLQILRKVIELSKKLDINYTRIFTFWYEGELKYYIDKLAERFNSAIDIAESEGVTLVIENEYSCLVGTSKELRTFLDKIKSKWIKVLWDPGNAFFARETPYPDAYELIKDDIMHLHIKDAMVKDGHFIWMPVGKGMIDYKGQFRALKGKPYVISLETHYRNAANDLEASTKESFNGLIKILREVTS</sequence>
<name>A0A8F5GV97_9CREN</name>
<accession>A0A8F5GV97</accession>
<dbReference type="InterPro" id="IPR050312">
    <property type="entry name" value="IolE/XylAMocC-like"/>
</dbReference>
<dbReference type="PANTHER" id="PTHR12110:SF41">
    <property type="entry name" value="INOSOSE DEHYDRATASE"/>
    <property type="match status" value="1"/>
</dbReference>
<evidence type="ECO:0000313" key="3">
    <source>
        <dbReference type="Proteomes" id="UP000693941"/>
    </source>
</evidence>
<dbReference type="GeneID" id="65559100"/>
<dbReference type="AlphaFoldDB" id="A0A8F5GV97"/>
<proteinExistence type="predicted"/>
<dbReference type="Pfam" id="PF01261">
    <property type="entry name" value="AP_endonuc_2"/>
    <property type="match status" value="1"/>
</dbReference>
<feature type="domain" description="Xylose isomerase-like TIM barrel" evidence="1">
    <location>
        <begin position="21"/>
        <end position="258"/>
    </location>
</feature>
<dbReference type="PANTHER" id="PTHR12110">
    <property type="entry name" value="HYDROXYPYRUVATE ISOMERASE"/>
    <property type="match status" value="1"/>
</dbReference>
<organism evidence="2 3">
    <name type="scientific">Saccharolobus shibatae</name>
    <dbReference type="NCBI Taxonomy" id="2286"/>
    <lineage>
        <taxon>Archaea</taxon>
        <taxon>Thermoproteota</taxon>
        <taxon>Thermoprotei</taxon>
        <taxon>Sulfolobales</taxon>
        <taxon>Sulfolobaceae</taxon>
        <taxon>Saccharolobus</taxon>
    </lineage>
</organism>
<dbReference type="RefSeq" id="WP_218261096.1">
    <property type="nucleotide sequence ID" value="NZ_CP077715.1"/>
</dbReference>
<dbReference type="InterPro" id="IPR013022">
    <property type="entry name" value="Xyl_isomerase-like_TIM-brl"/>
</dbReference>
<dbReference type="EMBL" id="CP077715">
    <property type="protein sequence ID" value="QXJ30913.1"/>
    <property type="molecule type" value="Genomic_DNA"/>
</dbReference>
<protein>
    <recommendedName>
        <fullName evidence="1">Xylose isomerase-like TIM barrel domain-containing protein</fullName>
    </recommendedName>
</protein>
<evidence type="ECO:0000259" key="1">
    <source>
        <dbReference type="Pfam" id="PF01261"/>
    </source>
</evidence>
<dbReference type="Proteomes" id="UP000693941">
    <property type="component" value="Chromosome"/>
</dbReference>
<evidence type="ECO:0000313" key="2">
    <source>
        <dbReference type="EMBL" id="QXJ30913.1"/>
    </source>
</evidence>